<proteinExistence type="predicted"/>
<dbReference type="Proteomes" id="UP000281813">
    <property type="component" value="Unassembled WGS sequence"/>
</dbReference>
<keyword evidence="1" id="KW-0472">Membrane</keyword>
<organism evidence="2 3">
    <name type="scientific">Oceanobacillus bengalensis</name>
    <dbReference type="NCBI Taxonomy" id="1435466"/>
    <lineage>
        <taxon>Bacteria</taxon>
        <taxon>Bacillati</taxon>
        <taxon>Bacillota</taxon>
        <taxon>Bacilli</taxon>
        <taxon>Bacillales</taxon>
        <taxon>Bacillaceae</taxon>
        <taxon>Oceanobacillus</taxon>
    </lineage>
</organism>
<feature type="transmembrane region" description="Helical" evidence="1">
    <location>
        <begin position="76"/>
        <end position="109"/>
    </location>
</feature>
<protein>
    <submittedName>
        <fullName evidence="2">Uncharacterized protein</fullName>
    </submittedName>
</protein>
<sequence>MLKKYNESSYKERTKRYSIVTVFICILILNKTDYPIWAYVVTLSILIGSILFNLFKWKSKESLKGVSKKEPLRNTMFAIIAYLVLIYPSNLWFSIIYYSVCVTVILYSYYNKKNGNTKSISN</sequence>
<evidence type="ECO:0000313" key="2">
    <source>
        <dbReference type="EMBL" id="RKQ14767.1"/>
    </source>
</evidence>
<name>A0A494YX22_9BACI</name>
<dbReference type="AlphaFoldDB" id="A0A494YX22"/>
<keyword evidence="1" id="KW-0812">Transmembrane</keyword>
<keyword evidence="3" id="KW-1185">Reference proteome</keyword>
<feature type="transmembrane region" description="Helical" evidence="1">
    <location>
        <begin position="14"/>
        <end position="30"/>
    </location>
</feature>
<reference evidence="2 3" key="1">
    <citation type="journal article" date="2015" name="Antonie Van Leeuwenhoek">
        <title>Oceanobacillus bengalensis sp. nov., a bacterium isolated from seawater of the Bay of Bengal.</title>
        <authorList>
            <person name="Yongchang O."/>
            <person name="Xiang W."/>
            <person name="Wang G."/>
        </authorList>
    </citation>
    <scope>NUCLEOTIDE SEQUENCE [LARGE SCALE GENOMIC DNA]</scope>
    <source>
        <strain evidence="2 3">MCCC 1K00260</strain>
    </source>
</reference>
<evidence type="ECO:0000256" key="1">
    <source>
        <dbReference type="SAM" id="Phobius"/>
    </source>
</evidence>
<comment type="caution">
    <text evidence="2">The sequence shown here is derived from an EMBL/GenBank/DDBJ whole genome shotgun (WGS) entry which is preliminary data.</text>
</comment>
<accession>A0A494YX22</accession>
<dbReference type="EMBL" id="RBZO01000018">
    <property type="protein sequence ID" value="RKQ14767.1"/>
    <property type="molecule type" value="Genomic_DNA"/>
</dbReference>
<evidence type="ECO:0000313" key="3">
    <source>
        <dbReference type="Proteomes" id="UP000281813"/>
    </source>
</evidence>
<feature type="transmembrane region" description="Helical" evidence="1">
    <location>
        <begin position="36"/>
        <end position="55"/>
    </location>
</feature>
<keyword evidence="1" id="KW-1133">Transmembrane helix</keyword>
<gene>
    <name evidence="2" type="ORF">D8M05_12015</name>
</gene>